<evidence type="ECO:0000259" key="2">
    <source>
        <dbReference type="Pfam" id="PF01494"/>
    </source>
</evidence>
<proteinExistence type="predicted"/>
<feature type="domain" description="FAD-binding" evidence="2">
    <location>
        <begin position="17"/>
        <end position="341"/>
    </location>
</feature>
<organism evidence="3 4">
    <name type="scientific">Gordonia polyisoprenivorans</name>
    <dbReference type="NCBI Taxonomy" id="84595"/>
    <lineage>
        <taxon>Bacteria</taxon>
        <taxon>Bacillati</taxon>
        <taxon>Actinomycetota</taxon>
        <taxon>Actinomycetes</taxon>
        <taxon>Mycobacteriales</taxon>
        <taxon>Gordoniaceae</taxon>
        <taxon>Gordonia</taxon>
    </lineage>
</organism>
<reference evidence="3 4" key="1">
    <citation type="submission" date="2020-04" db="EMBL/GenBank/DDBJ databases">
        <title>MicrobeNet Type strains.</title>
        <authorList>
            <person name="Nicholson A.C."/>
        </authorList>
    </citation>
    <scope>NUCLEOTIDE SEQUENCE [LARGE SCALE GENOMIC DNA]</scope>
    <source>
        <strain evidence="3 4">ATCC BAA-14</strain>
    </source>
</reference>
<dbReference type="GO" id="GO:0071949">
    <property type="term" value="F:FAD binding"/>
    <property type="evidence" value="ECO:0007669"/>
    <property type="project" value="InterPro"/>
</dbReference>
<sequence>MAKGRERELETDDLEHADVVIVGARLAGTATAVPLVRAGLKVVVLDKVSFPSDTMSTHAMVPSAVQELLLMGALDRVLALDPARSRFLAIHEDGVRFRERFTPFLGIDYGLCVPRNLLDKELVDAARSSGVDVRERCGAEQVLWENDRPVGVVYRSGGSRRAIQARVIVGADGRKSRMAAEFGVWEPYRGSKNGRGFAFRYLDDPLGPDGQEEYGLYRYGTTISLILPSCPRGRALAVHMCDASEIPEFRSDPENMWRSKIDADRAWGERIGGATNLSAIRATDNLSSYYRASSGPGWALVGDAGHFKDPVTGNGQRDALKHGRLLGEAIATTINDPTRLDHALRQWERNRDRDTVSTYHWGNRETRPVASSTLVKCVISGFADNPGEEPRFSDTFNRVRPVEHVLNPRRLATGLIQALCTPGVDRRALVAEILTELPHELDIRRHRLLGGFRSTRVMSTERPGWSVGSAPSSGAGQDVRRHAGATAG</sequence>
<dbReference type="Pfam" id="PF01494">
    <property type="entry name" value="FAD_binding_3"/>
    <property type="match status" value="1"/>
</dbReference>
<dbReference type="Proteomes" id="UP000563898">
    <property type="component" value="Unassembled WGS sequence"/>
</dbReference>
<comment type="caution">
    <text evidence="3">The sequence shown here is derived from an EMBL/GenBank/DDBJ whole genome shotgun (WGS) entry which is preliminary data.</text>
</comment>
<evidence type="ECO:0000313" key="3">
    <source>
        <dbReference type="EMBL" id="NKY04415.1"/>
    </source>
</evidence>
<dbReference type="RefSeq" id="WP_006372155.1">
    <property type="nucleotide sequence ID" value="NZ_JAAXPC010000018.1"/>
</dbReference>
<gene>
    <name evidence="3" type="ORF">HGA05_22870</name>
</gene>
<evidence type="ECO:0000256" key="1">
    <source>
        <dbReference type="SAM" id="MobiDB-lite"/>
    </source>
</evidence>
<dbReference type="PANTHER" id="PTHR42685">
    <property type="entry name" value="GERANYLGERANYL DIPHOSPHATE REDUCTASE"/>
    <property type="match status" value="1"/>
</dbReference>
<dbReference type="InterPro" id="IPR050407">
    <property type="entry name" value="Geranylgeranyl_reductase"/>
</dbReference>
<dbReference type="PRINTS" id="PR00420">
    <property type="entry name" value="RNGMNOXGNASE"/>
</dbReference>
<dbReference type="InterPro" id="IPR002938">
    <property type="entry name" value="FAD-bd"/>
</dbReference>
<protein>
    <submittedName>
        <fullName evidence="3">NAD(P)/FAD-dependent oxidoreductase</fullName>
    </submittedName>
</protein>
<accession>A0A846WSA2</accession>
<dbReference type="InterPro" id="IPR036188">
    <property type="entry name" value="FAD/NAD-bd_sf"/>
</dbReference>
<evidence type="ECO:0000313" key="4">
    <source>
        <dbReference type="Proteomes" id="UP000563898"/>
    </source>
</evidence>
<feature type="region of interest" description="Disordered" evidence="1">
    <location>
        <begin position="460"/>
        <end position="488"/>
    </location>
</feature>
<dbReference type="AlphaFoldDB" id="A0A846WSA2"/>
<name>A0A846WSA2_9ACTN</name>
<dbReference type="Gene3D" id="3.50.50.60">
    <property type="entry name" value="FAD/NAD(P)-binding domain"/>
    <property type="match status" value="1"/>
</dbReference>
<dbReference type="EMBL" id="JAAXPC010000018">
    <property type="protein sequence ID" value="NKY04415.1"/>
    <property type="molecule type" value="Genomic_DNA"/>
</dbReference>
<dbReference type="PANTHER" id="PTHR42685:SF22">
    <property type="entry name" value="CONDITIONED MEDIUM FACTOR RECEPTOR 1"/>
    <property type="match status" value="1"/>
</dbReference>
<dbReference type="SUPFAM" id="SSF51905">
    <property type="entry name" value="FAD/NAD(P)-binding domain"/>
    <property type="match status" value="1"/>
</dbReference>